<reference evidence="2 3" key="1">
    <citation type="journal article" date="2019" name="Nat. Ecol. Evol.">
        <title>Megaphylogeny resolves global patterns of mushroom evolution.</title>
        <authorList>
            <person name="Varga T."/>
            <person name="Krizsan K."/>
            <person name="Foldi C."/>
            <person name="Dima B."/>
            <person name="Sanchez-Garcia M."/>
            <person name="Sanchez-Ramirez S."/>
            <person name="Szollosi G.J."/>
            <person name="Szarkandi J.G."/>
            <person name="Papp V."/>
            <person name="Albert L."/>
            <person name="Andreopoulos W."/>
            <person name="Angelini C."/>
            <person name="Antonin V."/>
            <person name="Barry K.W."/>
            <person name="Bougher N.L."/>
            <person name="Buchanan P."/>
            <person name="Buyck B."/>
            <person name="Bense V."/>
            <person name="Catcheside P."/>
            <person name="Chovatia M."/>
            <person name="Cooper J."/>
            <person name="Damon W."/>
            <person name="Desjardin D."/>
            <person name="Finy P."/>
            <person name="Geml J."/>
            <person name="Haridas S."/>
            <person name="Hughes K."/>
            <person name="Justo A."/>
            <person name="Karasinski D."/>
            <person name="Kautmanova I."/>
            <person name="Kiss B."/>
            <person name="Kocsube S."/>
            <person name="Kotiranta H."/>
            <person name="LaButti K.M."/>
            <person name="Lechner B.E."/>
            <person name="Liimatainen K."/>
            <person name="Lipzen A."/>
            <person name="Lukacs Z."/>
            <person name="Mihaltcheva S."/>
            <person name="Morgado L.N."/>
            <person name="Niskanen T."/>
            <person name="Noordeloos M.E."/>
            <person name="Ohm R.A."/>
            <person name="Ortiz-Santana B."/>
            <person name="Ovrebo C."/>
            <person name="Racz N."/>
            <person name="Riley R."/>
            <person name="Savchenko A."/>
            <person name="Shiryaev A."/>
            <person name="Soop K."/>
            <person name="Spirin V."/>
            <person name="Szebenyi C."/>
            <person name="Tomsovsky M."/>
            <person name="Tulloss R.E."/>
            <person name="Uehling J."/>
            <person name="Grigoriev I.V."/>
            <person name="Vagvolgyi C."/>
            <person name="Papp T."/>
            <person name="Martin F.M."/>
            <person name="Miettinen O."/>
            <person name="Hibbett D.S."/>
            <person name="Nagy L.G."/>
        </authorList>
    </citation>
    <scope>NUCLEOTIDE SEQUENCE [LARGE SCALE GENOMIC DNA]</scope>
    <source>
        <strain evidence="2 3">CBS 962.96</strain>
    </source>
</reference>
<dbReference type="OrthoDB" id="3270451at2759"/>
<keyword evidence="3" id="KW-1185">Reference proteome</keyword>
<accession>A0A4S8KQ02</accession>
<sequence>MRSLDEANSVNDGSYILGMAEKQWKKVPDPDKVEMHRCRPIVLFNTSDGEAGREITMPDLDEIGDRHIPRDGTASVLMQKGGNYSEHHVRLSLEEFYQKVLKAEDSKCPIINMLHFPGAGEAFKEKHLETCQFAVCAISNPDHNSCQWHIDVNGVSTTSMFLSGMKVWFVAIPKDDRIAKSGLTNSFMDSVQEDAEIDCDGWWIHNLVLSGGNILIMPPNTPHLVVGLEPCLVHGQHFYNVATIRDSVFAWFHIFSGDFTIMNQTHPELWMLLVNIFGFWLCAFTTRKEYLDECKKNAHQAHLPNILRLRELNDVVCLMNLINLGSVVWFETYQPDYDMSDDERETIRLGRERVASLQEWLDTNVSISDGGQSMSFSEIASTTLGQQAAVLVLTANKKGDRDDSTASERDSGEGDCHVISGAEIRERISEDHHLASNSDFITN</sequence>
<proteinExistence type="predicted"/>
<protein>
    <recommendedName>
        <fullName evidence="1">JmjC domain-containing protein</fullName>
    </recommendedName>
</protein>
<dbReference type="Gene3D" id="2.60.120.650">
    <property type="entry name" value="Cupin"/>
    <property type="match status" value="1"/>
</dbReference>
<evidence type="ECO:0000313" key="3">
    <source>
        <dbReference type="Proteomes" id="UP000297245"/>
    </source>
</evidence>
<dbReference type="Proteomes" id="UP000297245">
    <property type="component" value="Unassembled WGS sequence"/>
</dbReference>
<dbReference type="AlphaFoldDB" id="A0A4S8KQ02"/>
<gene>
    <name evidence="2" type="ORF">K435DRAFT_877405</name>
</gene>
<organism evidence="2 3">
    <name type="scientific">Dendrothele bispora (strain CBS 962.96)</name>
    <dbReference type="NCBI Taxonomy" id="1314807"/>
    <lineage>
        <taxon>Eukaryota</taxon>
        <taxon>Fungi</taxon>
        <taxon>Dikarya</taxon>
        <taxon>Basidiomycota</taxon>
        <taxon>Agaricomycotina</taxon>
        <taxon>Agaricomycetes</taxon>
        <taxon>Agaricomycetidae</taxon>
        <taxon>Agaricales</taxon>
        <taxon>Agaricales incertae sedis</taxon>
        <taxon>Dendrothele</taxon>
    </lineage>
</organism>
<name>A0A4S8KQ02_DENBC</name>
<dbReference type="SUPFAM" id="SSF51197">
    <property type="entry name" value="Clavaminate synthase-like"/>
    <property type="match status" value="1"/>
</dbReference>
<dbReference type="PROSITE" id="PS51184">
    <property type="entry name" value="JMJC"/>
    <property type="match status" value="1"/>
</dbReference>
<dbReference type="EMBL" id="ML180339">
    <property type="protein sequence ID" value="THU77777.1"/>
    <property type="molecule type" value="Genomic_DNA"/>
</dbReference>
<evidence type="ECO:0000259" key="1">
    <source>
        <dbReference type="PROSITE" id="PS51184"/>
    </source>
</evidence>
<dbReference type="InterPro" id="IPR003347">
    <property type="entry name" value="JmjC_dom"/>
</dbReference>
<feature type="domain" description="JmjC" evidence="1">
    <location>
        <begin position="105"/>
        <end position="255"/>
    </location>
</feature>
<evidence type="ECO:0000313" key="2">
    <source>
        <dbReference type="EMBL" id="THU77777.1"/>
    </source>
</evidence>